<dbReference type="AlphaFoldDB" id="A0A1T4QEC5"/>
<dbReference type="Proteomes" id="UP000190888">
    <property type="component" value="Unassembled WGS sequence"/>
</dbReference>
<keyword evidence="2" id="KW-1185">Reference proteome</keyword>
<dbReference type="EMBL" id="FUWH01000008">
    <property type="protein sequence ID" value="SKA01986.1"/>
    <property type="molecule type" value="Genomic_DNA"/>
</dbReference>
<accession>A0A1T4QEC5</accession>
<dbReference type="RefSeq" id="WP_078832008.1">
    <property type="nucleotide sequence ID" value="NZ_FUWH01000008.1"/>
</dbReference>
<evidence type="ECO:0000313" key="2">
    <source>
        <dbReference type="Proteomes" id="UP000190888"/>
    </source>
</evidence>
<protein>
    <submittedName>
        <fullName evidence="1">Polyketide cyclase / dehydrase and lipid transport</fullName>
    </submittedName>
</protein>
<dbReference type="InterPro" id="IPR023393">
    <property type="entry name" value="START-like_dom_sf"/>
</dbReference>
<proteinExistence type="predicted"/>
<reference evidence="1 2" key="1">
    <citation type="submission" date="2017-02" db="EMBL/GenBank/DDBJ databases">
        <authorList>
            <person name="Peterson S.W."/>
        </authorList>
    </citation>
    <scope>NUCLEOTIDE SEQUENCE [LARGE SCALE GENOMIC DNA]</scope>
    <source>
        <strain evidence="1 2">DSM 22335</strain>
    </source>
</reference>
<dbReference type="STRING" id="413434.SAMN04488132_10872"/>
<sequence length="163" mass="18124">MRLIKLAVISVVVLFAVAAFIGALLPSTVLVSRAVNIHVPADSVLKYTSDIREWKNWIEGLNDTTMMVSSPRNAVLGNTAVAITGVSDSAVLSTWETRNGTIQQSTINIIPGPGEVTIVQWQFVQKLKWYPWEKLGSMMNDKIMGTMMEKNLSRLRDYLEASR</sequence>
<gene>
    <name evidence="1" type="ORF">SAMN04488132_10872</name>
</gene>
<dbReference type="Gene3D" id="3.30.530.20">
    <property type="match status" value="1"/>
</dbReference>
<dbReference type="SUPFAM" id="SSF55961">
    <property type="entry name" value="Bet v1-like"/>
    <property type="match status" value="1"/>
</dbReference>
<organism evidence="1 2">
    <name type="scientific">Sediminibacterium ginsengisoli</name>
    <dbReference type="NCBI Taxonomy" id="413434"/>
    <lineage>
        <taxon>Bacteria</taxon>
        <taxon>Pseudomonadati</taxon>
        <taxon>Bacteroidota</taxon>
        <taxon>Chitinophagia</taxon>
        <taxon>Chitinophagales</taxon>
        <taxon>Chitinophagaceae</taxon>
        <taxon>Sediminibacterium</taxon>
    </lineage>
</organism>
<evidence type="ECO:0000313" key="1">
    <source>
        <dbReference type="EMBL" id="SKA01986.1"/>
    </source>
</evidence>
<dbReference type="Pfam" id="PF10604">
    <property type="entry name" value="Polyketide_cyc2"/>
    <property type="match status" value="1"/>
</dbReference>
<name>A0A1T4QEC5_9BACT</name>
<dbReference type="InterPro" id="IPR019587">
    <property type="entry name" value="Polyketide_cyclase/dehydratase"/>
</dbReference>